<dbReference type="GO" id="GO:0004497">
    <property type="term" value="F:monooxygenase activity"/>
    <property type="evidence" value="ECO:0007669"/>
    <property type="project" value="InterPro"/>
</dbReference>
<evidence type="ECO:0000313" key="6">
    <source>
        <dbReference type="Proteomes" id="UP000631114"/>
    </source>
</evidence>
<evidence type="ECO:0000256" key="4">
    <source>
        <dbReference type="ARBA" id="ARBA00023004"/>
    </source>
</evidence>
<dbReference type="Pfam" id="PF00067">
    <property type="entry name" value="p450"/>
    <property type="match status" value="1"/>
</dbReference>
<keyword evidence="4" id="KW-0408">Iron</keyword>
<dbReference type="SUPFAM" id="SSF48264">
    <property type="entry name" value="Cytochrome P450"/>
    <property type="match status" value="1"/>
</dbReference>
<dbReference type="AlphaFoldDB" id="A0A835IYH1"/>
<dbReference type="PANTHER" id="PTHR24296">
    <property type="entry name" value="CYTOCHROME P450"/>
    <property type="match status" value="1"/>
</dbReference>
<dbReference type="GO" id="GO:0016705">
    <property type="term" value="F:oxidoreductase activity, acting on paired donors, with incorporation or reduction of molecular oxygen"/>
    <property type="evidence" value="ECO:0007669"/>
    <property type="project" value="InterPro"/>
</dbReference>
<dbReference type="EMBL" id="JADFTS010000001">
    <property type="protein sequence ID" value="KAF9626115.1"/>
    <property type="molecule type" value="Genomic_DNA"/>
</dbReference>
<dbReference type="GO" id="GO:0044550">
    <property type="term" value="P:secondary metabolite biosynthetic process"/>
    <property type="evidence" value="ECO:0007669"/>
    <property type="project" value="UniProtKB-ARBA"/>
</dbReference>
<proteinExistence type="inferred from homology"/>
<dbReference type="Proteomes" id="UP000631114">
    <property type="component" value="Unassembled WGS sequence"/>
</dbReference>
<keyword evidence="3" id="KW-0560">Oxidoreductase</keyword>
<dbReference type="InterPro" id="IPR036396">
    <property type="entry name" value="Cyt_P450_sf"/>
</dbReference>
<dbReference type="GO" id="GO:0020037">
    <property type="term" value="F:heme binding"/>
    <property type="evidence" value="ECO:0007669"/>
    <property type="project" value="InterPro"/>
</dbReference>
<protein>
    <recommendedName>
        <fullName evidence="7">Cytochrome P450</fullName>
    </recommendedName>
</protein>
<evidence type="ECO:0000256" key="3">
    <source>
        <dbReference type="ARBA" id="ARBA00023002"/>
    </source>
</evidence>
<comment type="similarity">
    <text evidence="1">Belongs to the cytochrome P450 family.</text>
</comment>
<evidence type="ECO:0000256" key="1">
    <source>
        <dbReference type="ARBA" id="ARBA00010617"/>
    </source>
</evidence>
<sequence length="242" mass="28099">MDAELVLNLNQELLLALRLKLVVRFELELGMMLIYEQVLVVEFEMMEKKLVKAWKIIDHHLKQYILLKKDNLRKGDREIDMITSYMISQETALCESLRLYPPVPATHKGIEKEDVLPNVTMVKPGMMILISMYTTGRLEWVWGKDCLGYKLERRWINENGKLNPIPLTKFLTFLAGPRNCIGRDMAFTQMKLVIAAVLFNFHVELVEGHIVRPKASMVLHMQNGLKVRIRRRVSQATHAQSN</sequence>
<gene>
    <name evidence="5" type="ORF">IFM89_030962</name>
</gene>
<evidence type="ECO:0000313" key="5">
    <source>
        <dbReference type="EMBL" id="KAF9626115.1"/>
    </source>
</evidence>
<evidence type="ECO:0008006" key="7">
    <source>
        <dbReference type="Google" id="ProtNLM"/>
    </source>
</evidence>
<dbReference type="InterPro" id="IPR001128">
    <property type="entry name" value="Cyt_P450"/>
</dbReference>
<name>A0A835IYH1_9MAGN</name>
<keyword evidence="2" id="KW-0479">Metal-binding</keyword>
<keyword evidence="6" id="KW-1185">Reference proteome</keyword>
<dbReference type="Gene3D" id="1.10.630.10">
    <property type="entry name" value="Cytochrome P450"/>
    <property type="match status" value="1"/>
</dbReference>
<dbReference type="OrthoDB" id="1896685at2759"/>
<organism evidence="5 6">
    <name type="scientific">Coptis chinensis</name>
    <dbReference type="NCBI Taxonomy" id="261450"/>
    <lineage>
        <taxon>Eukaryota</taxon>
        <taxon>Viridiplantae</taxon>
        <taxon>Streptophyta</taxon>
        <taxon>Embryophyta</taxon>
        <taxon>Tracheophyta</taxon>
        <taxon>Spermatophyta</taxon>
        <taxon>Magnoliopsida</taxon>
        <taxon>Ranunculales</taxon>
        <taxon>Ranunculaceae</taxon>
        <taxon>Coptidoideae</taxon>
        <taxon>Coptis</taxon>
    </lineage>
</organism>
<comment type="caution">
    <text evidence="5">The sequence shown here is derived from an EMBL/GenBank/DDBJ whole genome shotgun (WGS) entry which is preliminary data.</text>
</comment>
<accession>A0A835IYH1</accession>
<reference evidence="5 6" key="1">
    <citation type="submission" date="2020-10" db="EMBL/GenBank/DDBJ databases">
        <title>The Coptis chinensis genome and diversification of protoberbering-type alkaloids.</title>
        <authorList>
            <person name="Wang B."/>
            <person name="Shu S."/>
            <person name="Song C."/>
            <person name="Liu Y."/>
        </authorList>
    </citation>
    <scope>NUCLEOTIDE SEQUENCE [LARGE SCALE GENOMIC DNA]</scope>
    <source>
        <strain evidence="5">HL-2020</strain>
        <tissue evidence="5">Leaf</tissue>
    </source>
</reference>
<dbReference type="GO" id="GO:0005506">
    <property type="term" value="F:iron ion binding"/>
    <property type="evidence" value="ECO:0007669"/>
    <property type="project" value="InterPro"/>
</dbReference>
<evidence type="ECO:0000256" key="2">
    <source>
        <dbReference type="ARBA" id="ARBA00022723"/>
    </source>
</evidence>